<feature type="compositionally biased region" description="Basic residues" evidence="16">
    <location>
        <begin position="16"/>
        <end position="32"/>
    </location>
</feature>
<comment type="catalytic activity">
    <reaction evidence="14">
        <text>Preferential cleavage: (Ac)2-L-Lys-D-Ala-|-D-Ala. Also transpeptidation of peptidyl-alanyl moieties that are N-acyl substituents of D-alanine.</text>
        <dbReference type="EC" id="3.4.16.4"/>
    </reaction>
</comment>
<dbReference type="InterPro" id="IPR001264">
    <property type="entry name" value="Glyco_trans_51"/>
</dbReference>
<keyword evidence="2" id="KW-0121">Carboxypeptidase</keyword>
<keyword evidence="9" id="KW-0573">Peptidoglycan synthesis</keyword>
<dbReference type="RefSeq" id="WP_378113832.1">
    <property type="nucleotide sequence ID" value="NZ_JBHSNC010000056.1"/>
</dbReference>
<gene>
    <name evidence="20" type="ORF">ACFPQ4_20865</name>
</gene>
<dbReference type="InterPro" id="IPR050396">
    <property type="entry name" value="Glycosyltr_51/Transpeptidase"/>
</dbReference>
<dbReference type="EMBL" id="JBHSNC010000056">
    <property type="protein sequence ID" value="MFC5531874.1"/>
    <property type="molecule type" value="Genomic_DNA"/>
</dbReference>
<evidence type="ECO:0000256" key="9">
    <source>
        <dbReference type="ARBA" id="ARBA00022984"/>
    </source>
</evidence>
<feature type="region of interest" description="Disordered" evidence="16">
    <location>
        <begin position="1"/>
        <end position="32"/>
    </location>
</feature>
<keyword evidence="21" id="KW-1185">Reference proteome</keyword>
<evidence type="ECO:0000256" key="8">
    <source>
        <dbReference type="ARBA" id="ARBA00022960"/>
    </source>
</evidence>
<evidence type="ECO:0000256" key="16">
    <source>
        <dbReference type="SAM" id="MobiDB-lite"/>
    </source>
</evidence>
<evidence type="ECO:0000256" key="6">
    <source>
        <dbReference type="ARBA" id="ARBA00022692"/>
    </source>
</evidence>
<keyword evidence="11 17" id="KW-0472">Membrane</keyword>
<comment type="caution">
    <text evidence="20">The sequence shown here is derived from an EMBL/GenBank/DDBJ whole genome shotgun (WGS) entry which is preliminary data.</text>
</comment>
<name>A0ABW0R5S9_9BACL</name>
<keyword evidence="3" id="KW-0645">Protease</keyword>
<dbReference type="InterPro" id="IPR001460">
    <property type="entry name" value="PCN-bd_Tpept"/>
</dbReference>
<keyword evidence="4" id="KW-0328">Glycosyltransferase</keyword>
<proteinExistence type="predicted"/>
<evidence type="ECO:0000256" key="17">
    <source>
        <dbReference type="SAM" id="Phobius"/>
    </source>
</evidence>
<protein>
    <submittedName>
        <fullName evidence="20">PBP1A family penicillin-binding protein</fullName>
    </submittedName>
</protein>
<feature type="compositionally biased region" description="Low complexity" evidence="16">
    <location>
        <begin position="800"/>
        <end position="813"/>
    </location>
</feature>
<keyword evidence="12" id="KW-0511">Multifunctional enzyme</keyword>
<dbReference type="InterPro" id="IPR012338">
    <property type="entry name" value="Beta-lactam/transpept-like"/>
</dbReference>
<dbReference type="InterPro" id="IPR023346">
    <property type="entry name" value="Lysozyme-like_dom_sf"/>
</dbReference>
<keyword evidence="6 17" id="KW-0812">Transmembrane</keyword>
<sequence>MNLHEANDNAIEPNKARGKGKGSGKGKSKGPRKRKKRGLIWLFFVLLFAVVCAVVGYLLVILNGERLLTANINKLNLDTASIVVDRNGNQVANLYVSEGNREFVPFNQIPKLLSDAFVATEDKRFYEHSGIDLLGIGRALVKDVIARSAVEGASTITQQLAKNLFLNADKTIFRKGTEASLALALENHKSKEEILELYLNRIYFGRGQYGIKTAAKYYFNVSNLEDLKIWQIATLAGIPKAPNVYNPRSNPEKSMERRAVVLSLMEDQGLITAAEKEAAAKVVYDPDSVPEKKGKYLTYLDYVVEEAKDKTGLTEEELLSSGYTIKTTIDMKAQSAMETAFANDALFEENNKDGTMPQAAMIIMDQHDGSLIAMVGGRDYSKKGYNRVTKPRQPGSSFKPIAVYGPAIETGDFFPWSTVQDVKQCFNNYCPTNSNSKNKYRGEIPMSEAIKESRNVSAVWLLNQIGVKTGMDFAKRLGITLDPQDRNLAMGLGGLTYGATPLEMVNAYAAFANGGTLQDPHSILSITDRNGDSIYTYKEPKAKQVMSETTAYYVTQLMQGVVQKGGTGVNAAISGRTVAGKTGTTQNANGAGNRDIWFVGYTPEWTAAVWYGYDKTDETHHLSSNSGEAAKMFSSVMSKALSGKKKQSFPVPEGLKPQEKLPGIDGLRASYDSAAHIVQLEWTTVEGEGITYKVYRKEASEADFKQMAEISDSTLEDMTIEAGKTYTYYVTSVQSSKKLESEPSEQATLEIPAGEPVVTPSPGEEGGEVVPPSEAPSEQPPEGGNGGEVIPPVESPSPSPGEGESPTPSESIPVIEQPNP</sequence>
<evidence type="ECO:0000256" key="10">
    <source>
        <dbReference type="ARBA" id="ARBA00022989"/>
    </source>
</evidence>
<dbReference type="SUPFAM" id="SSF49265">
    <property type="entry name" value="Fibronectin type III"/>
    <property type="match status" value="1"/>
</dbReference>
<organism evidence="20 21">
    <name type="scientific">Cohnella yongneupensis</name>
    <dbReference type="NCBI Taxonomy" id="425006"/>
    <lineage>
        <taxon>Bacteria</taxon>
        <taxon>Bacillati</taxon>
        <taxon>Bacillota</taxon>
        <taxon>Bacilli</taxon>
        <taxon>Bacillales</taxon>
        <taxon>Paenibacillaceae</taxon>
        <taxon>Cohnella</taxon>
    </lineage>
</organism>
<dbReference type="Pfam" id="PF00912">
    <property type="entry name" value="Transgly"/>
    <property type="match status" value="1"/>
</dbReference>
<dbReference type="InterPro" id="IPR036116">
    <property type="entry name" value="FN3_sf"/>
</dbReference>
<dbReference type="NCBIfam" id="TIGR02074">
    <property type="entry name" value="PBP_1a_fam"/>
    <property type="match status" value="1"/>
</dbReference>
<dbReference type="SUPFAM" id="SSF53955">
    <property type="entry name" value="Lysozyme-like"/>
    <property type="match status" value="1"/>
</dbReference>
<dbReference type="SUPFAM" id="SSF56601">
    <property type="entry name" value="beta-lactamase/transpeptidase-like"/>
    <property type="match status" value="1"/>
</dbReference>
<feature type="region of interest" description="Disordered" evidence="16">
    <location>
        <begin position="737"/>
        <end position="820"/>
    </location>
</feature>
<dbReference type="InterPro" id="IPR013783">
    <property type="entry name" value="Ig-like_fold"/>
</dbReference>
<keyword evidence="8" id="KW-0133">Cell shape</keyword>
<keyword evidence="1" id="KW-1003">Cell membrane</keyword>
<evidence type="ECO:0000256" key="5">
    <source>
        <dbReference type="ARBA" id="ARBA00022679"/>
    </source>
</evidence>
<feature type="transmembrane region" description="Helical" evidence="17">
    <location>
        <begin position="39"/>
        <end position="62"/>
    </location>
</feature>
<accession>A0ABW0R5S9</accession>
<evidence type="ECO:0000256" key="4">
    <source>
        <dbReference type="ARBA" id="ARBA00022676"/>
    </source>
</evidence>
<evidence type="ECO:0000256" key="3">
    <source>
        <dbReference type="ARBA" id="ARBA00022670"/>
    </source>
</evidence>
<dbReference type="Proteomes" id="UP001596108">
    <property type="component" value="Unassembled WGS sequence"/>
</dbReference>
<comment type="catalytic activity">
    <reaction evidence="15">
        <text>[GlcNAc-(1-&gt;4)-Mur2Ac(oyl-L-Ala-gamma-D-Glu-L-Lys-D-Ala-D-Ala)](n)-di-trans,octa-cis-undecaprenyl diphosphate + beta-D-GlcNAc-(1-&gt;4)-Mur2Ac(oyl-L-Ala-gamma-D-Glu-L-Lys-D-Ala-D-Ala)-di-trans,octa-cis-undecaprenyl diphosphate = [GlcNAc-(1-&gt;4)-Mur2Ac(oyl-L-Ala-gamma-D-Glu-L-Lys-D-Ala-D-Ala)](n+1)-di-trans,octa-cis-undecaprenyl diphosphate + di-trans,octa-cis-undecaprenyl diphosphate + H(+)</text>
        <dbReference type="Rhea" id="RHEA:23708"/>
        <dbReference type="Rhea" id="RHEA-COMP:9602"/>
        <dbReference type="Rhea" id="RHEA-COMP:9603"/>
        <dbReference type="ChEBI" id="CHEBI:15378"/>
        <dbReference type="ChEBI" id="CHEBI:58405"/>
        <dbReference type="ChEBI" id="CHEBI:60033"/>
        <dbReference type="ChEBI" id="CHEBI:78435"/>
        <dbReference type="EC" id="2.4.99.28"/>
    </reaction>
</comment>
<keyword evidence="5" id="KW-0808">Transferase</keyword>
<evidence type="ECO:0000256" key="1">
    <source>
        <dbReference type="ARBA" id="ARBA00022475"/>
    </source>
</evidence>
<dbReference type="PANTHER" id="PTHR32282:SF32">
    <property type="entry name" value="PENICILLIN-BINDING PROTEIN 2A"/>
    <property type="match status" value="1"/>
</dbReference>
<evidence type="ECO:0000313" key="21">
    <source>
        <dbReference type="Proteomes" id="UP001596108"/>
    </source>
</evidence>
<dbReference type="PANTHER" id="PTHR32282">
    <property type="entry name" value="BINDING PROTEIN TRANSPEPTIDASE, PUTATIVE-RELATED"/>
    <property type="match status" value="1"/>
</dbReference>
<keyword evidence="10 17" id="KW-1133">Transmembrane helix</keyword>
<keyword evidence="13" id="KW-0961">Cell wall biogenesis/degradation</keyword>
<dbReference type="Gene3D" id="3.40.710.10">
    <property type="entry name" value="DD-peptidase/beta-lactamase superfamily"/>
    <property type="match status" value="1"/>
</dbReference>
<dbReference type="Pfam" id="PF00905">
    <property type="entry name" value="Transpeptidase"/>
    <property type="match status" value="1"/>
</dbReference>
<reference evidence="21" key="1">
    <citation type="journal article" date="2019" name="Int. J. Syst. Evol. Microbiol.">
        <title>The Global Catalogue of Microorganisms (GCM) 10K type strain sequencing project: providing services to taxonomists for standard genome sequencing and annotation.</title>
        <authorList>
            <consortium name="The Broad Institute Genomics Platform"/>
            <consortium name="The Broad Institute Genome Sequencing Center for Infectious Disease"/>
            <person name="Wu L."/>
            <person name="Ma J."/>
        </authorList>
    </citation>
    <scope>NUCLEOTIDE SEQUENCE [LARGE SCALE GENOMIC DNA]</scope>
    <source>
        <strain evidence="21">CGMCC 1.18578</strain>
    </source>
</reference>
<evidence type="ECO:0000313" key="20">
    <source>
        <dbReference type="EMBL" id="MFC5531874.1"/>
    </source>
</evidence>
<evidence type="ECO:0000256" key="13">
    <source>
        <dbReference type="ARBA" id="ARBA00023316"/>
    </source>
</evidence>
<evidence type="ECO:0000256" key="14">
    <source>
        <dbReference type="ARBA" id="ARBA00034000"/>
    </source>
</evidence>
<evidence type="ECO:0000256" key="11">
    <source>
        <dbReference type="ARBA" id="ARBA00023136"/>
    </source>
</evidence>
<evidence type="ECO:0000256" key="12">
    <source>
        <dbReference type="ARBA" id="ARBA00023268"/>
    </source>
</evidence>
<evidence type="ECO:0000256" key="7">
    <source>
        <dbReference type="ARBA" id="ARBA00022801"/>
    </source>
</evidence>
<evidence type="ECO:0000256" key="15">
    <source>
        <dbReference type="ARBA" id="ARBA00049902"/>
    </source>
</evidence>
<dbReference type="InterPro" id="IPR036950">
    <property type="entry name" value="PBP_transglycosylase"/>
</dbReference>
<feature type="domain" description="Glycosyl transferase family 51" evidence="19">
    <location>
        <begin position="88"/>
        <end position="265"/>
    </location>
</feature>
<evidence type="ECO:0000256" key="2">
    <source>
        <dbReference type="ARBA" id="ARBA00022645"/>
    </source>
</evidence>
<evidence type="ECO:0000259" key="19">
    <source>
        <dbReference type="Pfam" id="PF00912"/>
    </source>
</evidence>
<feature type="compositionally biased region" description="Low complexity" evidence="16">
    <location>
        <begin position="754"/>
        <end position="792"/>
    </location>
</feature>
<dbReference type="Gene3D" id="1.10.3810.10">
    <property type="entry name" value="Biosynthetic peptidoglycan transglycosylase-like"/>
    <property type="match status" value="1"/>
</dbReference>
<evidence type="ECO:0000259" key="18">
    <source>
        <dbReference type="Pfam" id="PF00905"/>
    </source>
</evidence>
<keyword evidence="7" id="KW-0378">Hydrolase</keyword>
<feature type="domain" description="Penicillin-binding protein transpeptidase" evidence="18">
    <location>
        <begin position="360"/>
        <end position="637"/>
    </location>
</feature>
<dbReference type="Gene3D" id="2.60.40.10">
    <property type="entry name" value="Immunoglobulins"/>
    <property type="match status" value="1"/>
</dbReference>